<keyword evidence="3" id="KW-1185">Reference proteome</keyword>
<feature type="compositionally biased region" description="Polar residues" evidence="1">
    <location>
        <begin position="1"/>
        <end position="44"/>
    </location>
</feature>
<evidence type="ECO:0000256" key="1">
    <source>
        <dbReference type="SAM" id="MobiDB-lite"/>
    </source>
</evidence>
<sequence length="65" mass="6977">MTITRSISSLNGMNNLQNSNQQMGVSEVINTTNTNRNVSQSKNGVTDVPTKYGDVTDASEPCSIL</sequence>
<evidence type="ECO:0000313" key="3">
    <source>
        <dbReference type="Proteomes" id="UP001344447"/>
    </source>
</evidence>
<gene>
    <name evidence="2" type="ORF">RB653_003662</name>
</gene>
<evidence type="ECO:0000313" key="2">
    <source>
        <dbReference type="EMBL" id="KAK5582079.1"/>
    </source>
</evidence>
<protein>
    <submittedName>
        <fullName evidence="2">Uncharacterized protein</fullName>
    </submittedName>
</protein>
<comment type="caution">
    <text evidence="2">The sequence shown here is derived from an EMBL/GenBank/DDBJ whole genome shotgun (WGS) entry which is preliminary data.</text>
</comment>
<dbReference type="AlphaFoldDB" id="A0AAN7YRT5"/>
<feature type="region of interest" description="Disordered" evidence="1">
    <location>
        <begin position="1"/>
        <end position="65"/>
    </location>
</feature>
<reference evidence="2 3" key="1">
    <citation type="submission" date="2023-11" db="EMBL/GenBank/DDBJ databases">
        <title>Dfirmibasis_genome.</title>
        <authorList>
            <person name="Edelbroek B."/>
            <person name="Kjellin J."/>
            <person name="Jerlstrom-Hultqvist J."/>
            <person name="Soderbom F."/>
        </authorList>
    </citation>
    <scope>NUCLEOTIDE SEQUENCE [LARGE SCALE GENOMIC DNA]</scope>
    <source>
        <strain evidence="2 3">TNS-C-14</strain>
    </source>
</reference>
<dbReference type="EMBL" id="JAVFKY010000001">
    <property type="protein sequence ID" value="KAK5582079.1"/>
    <property type="molecule type" value="Genomic_DNA"/>
</dbReference>
<proteinExistence type="predicted"/>
<name>A0AAN7YRT5_9MYCE</name>
<dbReference type="Proteomes" id="UP001344447">
    <property type="component" value="Unassembled WGS sequence"/>
</dbReference>
<organism evidence="2 3">
    <name type="scientific">Dictyostelium firmibasis</name>
    <dbReference type="NCBI Taxonomy" id="79012"/>
    <lineage>
        <taxon>Eukaryota</taxon>
        <taxon>Amoebozoa</taxon>
        <taxon>Evosea</taxon>
        <taxon>Eumycetozoa</taxon>
        <taxon>Dictyostelia</taxon>
        <taxon>Dictyosteliales</taxon>
        <taxon>Dictyosteliaceae</taxon>
        <taxon>Dictyostelium</taxon>
    </lineage>
</organism>
<accession>A0AAN7YRT5</accession>